<gene>
    <name evidence="1" type="ORF">LC20_08975</name>
</gene>
<dbReference type="AlphaFoldDB" id="A0A7U5PGZ0"/>
<evidence type="ECO:0000313" key="2">
    <source>
        <dbReference type="Proteomes" id="UP000230961"/>
    </source>
</evidence>
<organism evidence="1 2">
    <name type="scientific">Yersinia enterocolitica LC20</name>
    <dbReference type="NCBI Taxonomy" id="1443113"/>
    <lineage>
        <taxon>Bacteria</taxon>
        <taxon>Pseudomonadati</taxon>
        <taxon>Pseudomonadota</taxon>
        <taxon>Gammaproteobacteria</taxon>
        <taxon>Enterobacterales</taxon>
        <taxon>Yersiniaceae</taxon>
        <taxon>Yersinia</taxon>
    </lineage>
</organism>
<protein>
    <submittedName>
        <fullName evidence="1">Uncharacterized protein</fullName>
    </submittedName>
</protein>
<dbReference type="KEGG" id="yel:LC20_08975"/>
<dbReference type="Proteomes" id="UP000230961">
    <property type="component" value="Chromosome"/>
</dbReference>
<proteinExistence type="predicted"/>
<sequence length="71" mass="8030">MFEEYLTNYCWKRDQSNTLPIDRKESKAIPTIITPISSQNHGCSSRYRANQPTTQAIVSLGDKPLIQTGIC</sequence>
<name>A0A7U5PGZ0_YEREN</name>
<accession>A0A7U5PGZ0</accession>
<evidence type="ECO:0000313" key="1">
    <source>
        <dbReference type="EMBL" id="ATX62985.1"/>
    </source>
</evidence>
<reference evidence="1 2" key="1">
    <citation type="submission" date="2017-11" db="EMBL/GenBank/DDBJ databases">
        <title>The complete genome sequence and comparative genome analysis of Yersinia enterocolitica strain LC20.</title>
        <authorList>
            <person name="Shi G."/>
            <person name="Su M."/>
            <person name="Liang J."/>
            <person name="Gu W."/>
            <person name="Xiao Y."/>
            <person name="Zhang Z."/>
            <person name="Qiu H."/>
            <person name="Duan R."/>
            <person name="Zhang Z."/>
            <person name="Li Y."/>
            <person name="Zhang X."/>
            <person name="Ling Y."/>
            <person name="Song L."/>
            <person name="Chen M."/>
            <person name="Zhao Y."/>
            <person name="Wu J."/>
            <person name="Jing H."/>
            <person name="Xiao J."/>
            <person name="Wang X."/>
        </authorList>
    </citation>
    <scope>NUCLEOTIDE SEQUENCE [LARGE SCALE GENOMIC DNA]</scope>
    <source>
        <strain evidence="1 2">LC20</strain>
    </source>
</reference>
<dbReference type="EMBL" id="CP007448">
    <property type="protein sequence ID" value="ATX62985.1"/>
    <property type="molecule type" value="Genomic_DNA"/>
</dbReference>